<feature type="disulfide bond" evidence="32">
    <location>
        <begin position="225"/>
        <end position="236"/>
    </location>
</feature>
<comment type="domain">
    <text evidence="32">The YXXL motif is involved in determining the exact site of viral release at the surface of infected mononuclear cells and promotes endocytosis. YXXL and di-leucine endocytosis motifs interact directly or indirectly with the clathrin adapter complexes, opperate independently, and their activities are not additive.</text>
</comment>
<feature type="short sequence motif" description="Di-leucine internalization motif" evidence="32">
    <location>
        <begin position="848"/>
        <end position="849"/>
    </location>
</feature>
<keyword evidence="10 32" id="KW-1165">Clathrin-mediated endocytosis of virus by host</keyword>
<reference evidence="37" key="1">
    <citation type="journal article" date="2015" name="Retrovirology">
        <title>Recombination elevates the effective evolutionary rate and facilitates the establishment of HIV-1 infection in infants after mother-to-child transmission.</title>
        <authorList>
            <person name="Sanborn K.B."/>
            <person name="Somasundaran M."/>
            <person name="Luzuriaga K."/>
            <person name="Leitner T."/>
        </authorList>
    </citation>
    <scope>NUCLEOTIDE SEQUENCE</scope>
    <source>
        <strain evidence="37">P1024_66.16_3A</strain>
    </source>
</reference>
<comment type="caution">
    <text evidence="32 33">Lacks conserved residue(s) required for the propagation of feature annotation.</text>
</comment>
<evidence type="ECO:0000256" key="1">
    <source>
        <dbReference type="ARBA" id="ARBA00004402"/>
    </source>
</evidence>
<evidence type="ECO:0000313" key="37">
    <source>
        <dbReference type="EMBL" id="ALA27584.1"/>
    </source>
</evidence>
<comment type="PTM">
    <text evidence="32">Palmitoylation of the transmembrane protein and of Env polyprotein (prior to its proteolytic cleavage) is essential for their association with host cell membrane lipid rafts. Palmitoylation is therefore required for envelope trafficking to classical lipid rafts, but not for viral replication.</text>
</comment>
<dbReference type="InterPro" id="IPR000328">
    <property type="entry name" value="GP41-like"/>
</dbReference>
<evidence type="ECO:0000256" key="30">
    <source>
        <dbReference type="ARBA" id="ARBA00023288"/>
    </source>
</evidence>
<keyword evidence="12 32" id="KW-1162">Viral penetration into host cytoplasm</keyword>
<dbReference type="Pfam" id="PF00516">
    <property type="entry name" value="GP120"/>
    <property type="match status" value="2"/>
</dbReference>
<keyword evidence="7 32" id="KW-1168">Fusion of virus membrane with host membrane</keyword>
<evidence type="ECO:0000256" key="13">
    <source>
        <dbReference type="ARBA" id="ARBA00022685"/>
    </source>
</evidence>
<dbReference type="FunFam" id="1.10.287.210:FF:000001">
    <property type="entry name" value="Envelope glycoprotein gp160"/>
    <property type="match status" value="1"/>
</dbReference>
<comment type="miscellaneous">
    <text evidence="32">HIV-1 lineages are divided in three main groups, M (for Major), O (for Outlier), and N (for New, or Non-M, Non-O). The vast majority of strains found worldwide belong to the group M. Group O seems to be endemic to and largely confined to Cameroon and neighboring countries in West Central Africa, where these viruses represent a small minority of HIV-1 strains. The group N is represented by a limited number of isolates from Cameroonian persons. The group M is further subdivided in 9 clades or subtypes (A to D, F to H, J and K).</text>
</comment>
<evidence type="ECO:0000256" key="14">
    <source>
        <dbReference type="ARBA" id="ARBA00022692"/>
    </source>
</evidence>
<keyword evidence="16 32" id="KW-0732">Signal</keyword>
<comment type="subcellular location">
    <molecule>Surface protein gp120</molecule>
    <subcellularLocation>
        <location evidence="32">Virion membrane</location>
        <topology evidence="32">Peripheral membrane protein</topology>
    </subcellularLocation>
    <subcellularLocation>
        <location evidence="32">Host cell membrane</location>
        <topology evidence="32">Peripheral membrane protein</topology>
    </subcellularLocation>
    <subcellularLocation>
        <location evidence="32">Host endosome membrane</location>
        <topology evidence="32">Single-pass type I membrane protein</topology>
    </subcellularLocation>
    <text evidence="32">The surface protein is not anchored to the viral envelope, but associates with the extravirion surface through its binding to TM. It is probably concentrated at the site of budding and incorporated into the virions possibly by contacts between the cytoplasmic tail of Env and the N-terminus of Gag.</text>
</comment>
<dbReference type="CDD" id="cd09909">
    <property type="entry name" value="HIV-1-like_HR1-HR2"/>
    <property type="match status" value="1"/>
</dbReference>
<dbReference type="Gene3D" id="1.20.5.490">
    <property type="entry name" value="Single helix bin"/>
    <property type="match status" value="1"/>
</dbReference>
<evidence type="ECO:0000259" key="36">
    <source>
        <dbReference type="Pfam" id="PF00517"/>
    </source>
</evidence>
<evidence type="ECO:0000256" key="20">
    <source>
        <dbReference type="ARBA" id="ARBA00022879"/>
    </source>
</evidence>
<keyword evidence="17 32" id="KW-1161">Viral attachment to host cell</keyword>
<feature type="region of interest" description="MPER; binding to GalCer" evidence="32">
    <location>
        <begin position="655"/>
        <end position="676"/>
    </location>
</feature>
<dbReference type="Pfam" id="PF00517">
    <property type="entry name" value="GP41"/>
    <property type="match status" value="1"/>
</dbReference>
<dbReference type="InterPro" id="IPR000777">
    <property type="entry name" value="HIV1_Gp120"/>
</dbReference>
<evidence type="ECO:0000256" key="23">
    <source>
        <dbReference type="ARBA" id="ARBA00023046"/>
    </source>
</evidence>
<keyword evidence="30 32" id="KW-0449">Lipoprotein</keyword>
<feature type="coiled-coil region" evidence="32">
    <location>
        <begin position="626"/>
        <end position="660"/>
    </location>
</feature>
<dbReference type="HAMAP" id="MF_04083">
    <property type="entry name" value="HIV_ENV"/>
    <property type="match status" value="1"/>
</dbReference>
<evidence type="ECO:0000256" key="26">
    <source>
        <dbReference type="ARBA" id="ARBA00023139"/>
    </source>
</evidence>
<comment type="function">
    <text evidence="32">Surface protein gp120: Attaches the virus to the host lymphoid cell by binding to the primary receptor CD4. This interaction induces a structural rearrangement creating a high affinity binding site for a chemokine coreceptor like CXCR4 and/or CCR5. Acts as a ligand for CD209/DC-SIGN and CLEC4M/DC-SIGNR, which are respectively found on dendritic cells (DCs), and on endothelial cells of liver sinusoids and lymph node sinuses. These interactions allow capture of viral particles at mucosal surfaces by these cells and subsequent transmission to permissive cells. HIV subverts the migration properties of dendritic cells to gain access to CD4+ T-cells in lymph nodes. Virus transmission to permissive T-cells occurs either in trans (without DCs infection, through viral capture and transmission), or in cis (following DCs productive infection, through the usual CD4-gp120 interaction), thereby inducing a robust infection. In trans infection, bound virions remain infectious over days and it is proposed that they are not degraded, but protected in non-lysosomal acidic organelles within the DCs close to the cell membrane thus contributing to the viral infectious potential during DCs' migration from the periphery to the lymphoid tissues. On arrival at lymphoid tissues, intact virions recycle back to DCs' cell surface allowing virus transmission to CD4+ T-cells.</text>
</comment>
<feature type="site" description="Cleavage; by host furin" evidence="32">
    <location>
        <begin position="504"/>
        <end position="505"/>
    </location>
</feature>
<feature type="region of interest" description="Disordered" evidence="34">
    <location>
        <begin position="712"/>
        <end position="737"/>
    </location>
</feature>
<feature type="region of interest" description="Fusion peptide" evidence="32">
    <location>
        <begin position="505"/>
        <end position="525"/>
    </location>
</feature>
<keyword evidence="9 32" id="KW-1032">Host cell membrane</keyword>
<dbReference type="SUPFAM" id="SSF56502">
    <property type="entry name" value="gp120 core"/>
    <property type="match status" value="2"/>
</dbReference>
<keyword evidence="14 32" id="KW-0812">Transmembrane</keyword>
<evidence type="ECO:0000259" key="35">
    <source>
        <dbReference type="Pfam" id="PF00516"/>
    </source>
</evidence>
<evidence type="ECO:0000256" key="10">
    <source>
        <dbReference type="ARBA" id="ARBA00022570"/>
    </source>
</evidence>
<feature type="transmembrane region" description="Helical" evidence="33">
    <location>
        <begin position="13"/>
        <end position="35"/>
    </location>
</feature>
<evidence type="ECO:0000256" key="8">
    <source>
        <dbReference type="ARBA" id="ARBA00022510"/>
    </source>
</evidence>
<evidence type="ECO:0000256" key="7">
    <source>
        <dbReference type="ARBA" id="ARBA00022506"/>
    </source>
</evidence>
<dbReference type="GO" id="GO:0005198">
    <property type="term" value="F:structural molecule activity"/>
    <property type="evidence" value="ECO:0007669"/>
    <property type="project" value="UniProtKB-UniRule"/>
</dbReference>
<feature type="disulfide bond" evidence="32">
    <location>
        <begin position="591"/>
        <end position="597"/>
    </location>
</feature>
<comment type="subunit">
    <text evidence="32">The mature envelope protein (Env) consists of a homotrimer of non-covalently associated gp120-gp41 heterodimers. The resulting complex protrudes from the virus surface as a spike. There seems to be as few as 10 spikes on the average virion. Surface protein gp120 interacts with host CD4, CCR5 and CXCR4. Gp120 also interacts with the C-type lectins CD209/DC-SIGN and CLEC4M/DC-SIGNR (collectively referred to as DC-SIGN(R)). Gp120 and gp41 interact with GalCer. Gp120 interacts with host ITGA4/ITGB7 complex; on CD4+ T-cells, this interaction results in rapid activation of integrin ITGAL/LFA-1, which facilitates efficient cell-to-cell spreading of HIV-1. Gp120 interacts with cell-associated heparan sulfate; this interaction increases virus infectivity on permissive cells and may be involved in infection of CD4- cells.</text>
</comment>
<dbReference type="GO" id="GO:0075512">
    <property type="term" value="P:clathrin-dependent endocytosis of virus by host cell"/>
    <property type="evidence" value="ECO:0007669"/>
    <property type="project" value="UniProtKB-UniRule"/>
</dbReference>
<dbReference type="GO" id="GO:0055036">
    <property type="term" value="C:virion membrane"/>
    <property type="evidence" value="ECO:0007669"/>
    <property type="project" value="UniProtKB-SubCell"/>
</dbReference>
<feature type="domain" description="Human immunodeficiency virus 1 envelope glycoprotein Gp120" evidence="35">
    <location>
        <begin position="145"/>
        <end position="504"/>
    </location>
</feature>
<feature type="region of interest" description="CD4-binding loop" evidence="32">
    <location>
        <begin position="359"/>
        <end position="369"/>
    </location>
</feature>
<keyword evidence="25 32" id="KW-0472">Membrane</keyword>
<dbReference type="GO" id="GO:0044175">
    <property type="term" value="C:host cell endosome membrane"/>
    <property type="evidence" value="ECO:0007669"/>
    <property type="project" value="UniProtKB-SubCell"/>
</dbReference>
<comment type="PTM">
    <text evidence="32">Specific enzymatic cleavages in vivo yield mature proteins. Envelope glycoproteins are synthesized as a inactive precursor that is heavily N-glycosylated and processed likely by host cell furin in the Golgi to yield the mature SU and TM proteins. The cleavage site between SU and TM requires the minimal sequence [KR]-X-[KR]-R. About 2 of the 9 disulfide bonds of gp41 are reduced by P4HB/PDI, following binding to CD4 receptor.</text>
</comment>
<keyword evidence="22 32" id="KW-1133">Transmembrane helix</keyword>
<evidence type="ECO:0000256" key="11">
    <source>
        <dbReference type="ARBA" id="ARBA00022581"/>
    </source>
</evidence>
<dbReference type="GO" id="GO:0039654">
    <property type="term" value="P:fusion of virus membrane with host endosome membrane"/>
    <property type="evidence" value="ECO:0007669"/>
    <property type="project" value="UniProtKB-UniRule"/>
</dbReference>
<evidence type="ECO:0000256" key="22">
    <source>
        <dbReference type="ARBA" id="ARBA00022989"/>
    </source>
</evidence>
<dbReference type="GO" id="GO:0019031">
    <property type="term" value="C:viral envelope"/>
    <property type="evidence" value="ECO:0007669"/>
    <property type="project" value="UniProtKB-KW"/>
</dbReference>
<gene>
    <name evidence="32 37" type="primary">env</name>
</gene>
<dbReference type="Gene3D" id="1.10.287.210">
    <property type="match status" value="1"/>
</dbReference>
<comment type="domain">
    <text evidence="32">Some of the most genetically diverse regions of the viral genome are present in Env. They are called variable regions 1 through 5 (V1 through V5). Coreceptor usage of gp120 is determined mainly by the primary structure of the third variable region (V3) in the outer domain of gp120. The sequence of V3 determines which coreceptor, CCR5 and/or CXCR4 (corresponding to R5/macrophage, X4/T cell and R5X4/T cell and macrophage tropism), is used to trigger the fusion potential of the Env complex, and hence which cells the virus can infect. Binding to CCR5 involves a region adjacent in addition to V3.</text>
</comment>
<name>A0A0R8WF02_HV1</name>
<dbReference type="FunFam" id="2.170.40.20:FF:000002">
    <property type="entry name" value="Envelope glycoprotein gp160"/>
    <property type="match status" value="1"/>
</dbReference>
<comment type="function">
    <text evidence="32">Envelope glycoprotein gp160: Oligomerizes in the host endoplasmic reticulum into predominantly trimers. In a second time, gp160 transits in the host Golgi, where glycosylation is completed. The precursor is then proteolytically cleaved in the trans-Golgi and thereby activated by cellular furin or furin-like proteases to produce gp120 and gp41.</text>
</comment>
<dbReference type="GO" id="GO:0016020">
    <property type="term" value="C:membrane"/>
    <property type="evidence" value="ECO:0007669"/>
    <property type="project" value="UniProtKB-UniRule"/>
</dbReference>
<evidence type="ECO:0000256" key="28">
    <source>
        <dbReference type="ARBA" id="ARBA00023180"/>
    </source>
</evidence>
<accession>A0A0R8WF02</accession>
<evidence type="ECO:0000256" key="17">
    <source>
        <dbReference type="ARBA" id="ARBA00022804"/>
    </source>
</evidence>
<evidence type="ECO:0000256" key="12">
    <source>
        <dbReference type="ARBA" id="ARBA00022595"/>
    </source>
</evidence>
<feature type="region of interest" description="Immunosuppression" evidence="32">
    <location>
        <begin position="567"/>
        <end position="585"/>
    </location>
</feature>
<evidence type="ECO:0000256" key="25">
    <source>
        <dbReference type="ARBA" id="ARBA00023136"/>
    </source>
</evidence>
<dbReference type="InterPro" id="IPR036377">
    <property type="entry name" value="Gp120_core_sf"/>
</dbReference>
<evidence type="ECO:0000256" key="24">
    <source>
        <dbReference type="ARBA" id="ARBA00023054"/>
    </source>
</evidence>
<feature type="domain" description="Retroviral envelope protein GP41-like" evidence="36">
    <location>
        <begin position="523"/>
        <end position="712"/>
    </location>
</feature>
<keyword evidence="13 32" id="KW-0165">Cleavage on pair of basic residues</keyword>
<comment type="domain">
    <text evidence="32">The CD4-binding region is targeted by the antibody b12.</text>
</comment>
<feature type="transmembrane region" description="Helical" evidence="33">
    <location>
        <begin position="671"/>
        <end position="698"/>
    </location>
</feature>
<evidence type="ECO:0000256" key="31">
    <source>
        <dbReference type="ARBA" id="ARBA00023296"/>
    </source>
</evidence>
<feature type="chain" id="PRO_5023502579" description="Transmembrane protein gp41" evidence="32">
    <location>
        <begin position="505"/>
        <end position="849"/>
    </location>
</feature>
<feature type="domain" description="Human immunodeficiency virus 1 envelope glycoprotein Gp120" evidence="35">
    <location>
        <begin position="33"/>
        <end position="139"/>
    </location>
</feature>
<feature type="short sequence motif" description="YXXL motif; contains endocytosis signal" evidence="32">
    <location>
        <begin position="705"/>
        <end position="708"/>
    </location>
</feature>
<dbReference type="GO" id="GO:1903911">
    <property type="term" value="P:positive regulation of receptor clustering"/>
    <property type="evidence" value="ECO:0007669"/>
    <property type="project" value="UniProtKB-UniRule"/>
</dbReference>
<dbReference type="InterPro" id="IPR037527">
    <property type="entry name" value="Gp160"/>
</dbReference>
<proteinExistence type="inferred from homology"/>
<feature type="disulfide bond" evidence="32">
    <location>
        <begin position="215"/>
        <end position="244"/>
    </location>
</feature>
<evidence type="ECO:0000256" key="5">
    <source>
        <dbReference type="ARBA" id="ARBA00004578"/>
    </source>
</evidence>
<evidence type="ECO:0000256" key="21">
    <source>
        <dbReference type="ARBA" id="ARBA00022890"/>
    </source>
</evidence>
<dbReference type="GO" id="GO:0020002">
    <property type="term" value="C:host cell plasma membrane"/>
    <property type="evidence" value="ECO:0007669"/>
    <property type="project" value="UniProtKB-SubCell"/>
</dbReference>
<evidence type="ECO:0000256" key="4">
    <source>
        <dbReference type="ARBA" id="ARBA00004563"/>
    </source>
</evidence>
<keyword evidence="26 32" id="KW-0564">Palmitate</keyword>
<feature type="transmembrane region" description="Helical" evidence="33">
    <location>
        <begin position="505"/>
        <end position="528"/>
    </location>
</feature>
<keyword evidence="15 32" id="KW-0053">Apoptosis</keyword>
<dbReference type="FunFam" id="2.170.40.20:FF:000003">
    <property type="entry name" value="Envelope glycoprotein gp160"/>
    <property type="match status" value="1"/>
</dbReference>
<dbReference type="SUPFAM" id="SSF58069">
    <property type="entry name" value="Virus ectodomain"/>
    <property type="match status" value="1"/>
</dbReference>
<evidence type="ECO:0000256" key="9">
    <source>
        <dbReference type="ARBA" id="ARBA00022511"/>
    </source>
</evidence>
<comment type="PTM">
    <text evidence="32">Highly glycosylated by host. The high number of glycan on the protein is reffered to as 'glycan shield' because it contributes to hide protein sequence from adaptive immune system.</text>
</comment>
<dbReference type="GO" id="GO:1903908">
    <property type="term" value="P:positive regulation of plasma membrane raft polarization"/>
    <property type="evidence" value="ECO:0007669"/>
    <property type="project" value="UniProtKB-UniRule"/>
</dbReference>
<evidence type="ECO:0000256" key="3">
    <source>
        <dbReference type="ARBA" id="ARBA00004505"/>
    </source>
</evidence>
<dbReference type="GO" id="GO:0052031">
    <property type="term" value="P:symbiont-mediated perturbation of host defense response"/>
    <property type="evidence" value="ECO:0007669"/>
    <property type="project" value="UniProtKB-UniRule"/>
</dbReference>
<feature type="topological domain" description="Cytoplasmic" evidence="32">
    <location>
        <begin position="699"/>
        <end position="849"/>
    </location>
</feature>
<evidence type="ECO:0000256" key="33">
    <source>
        <dbReference type="RuleBase" id="RU363095"/>
    </source>
</evidence>
<sequence>MRVREIRRNYPNLWRWGIMLLGLLMICSATEKLWVTVYYGVPVWKEATTTLFCASDAKAYEKEVHNVWATHACVPTDPSPQEVVMGNVTENFNMWQNSMVEQMHEDIISLWDQSLKPCVKLTPLCVTLNCTDIPNNSSSWQNMKTGEIKNCSFNISTDITDRIQKQYALFNSLDIVPIDNDRLHNTSYRLVSCNTSVITQACPKVSFEPIPIHYCAPAGFAILKCNNKTFNGKGPCTNVSTVQCTHGIKPVVSTQLLLNGSLAEKEVIIRSDNFTDNAKTIIVQLKEPVIINCTRPNNNTRRGINIGPGRAFYSTGDIIGNIRQAHCNISRTEWNNTLTQIVEKLREQFETKTIVFNHSSGGDPEIVMHSFNCRGEFFYCDSTQLFNSTWNLNNTGGLNNTEGNITLQCRIKQIINMWQEVGKAMYAPPIAGPISCSSNITGLLLTRDGGKNNDTNTTEIFRPGGGDMRDNWRSELYKYKVVKIEPLGLAPTKAKRRVVQRKKRAVGLGAMFLGFLGAAGSTMGAASVTLTVQARQLLSGIVQQQNNLLRAIEAQQHLLQLTVWGIKQLQARVLAVERYLKDQQLLGIWGCSGKLICTTSVPWNASWSNKSLDQIWDNMTWMQWEKEIDNYTDLIYTLLEKSQNQQEKNEQELLELDKWANLWNWFDITSWLWYIKIFIMIVGGLIGLRIVFTVLSIVNRVRKGYSPLSFQTRFPAPRGPDRPGGTEGEGGDRDRDTSTPLVDGFLAIIWVDLRSLFLFSYHRLRDLILIALRIVELLGRRGWEALKYWWNLLQYWSQELKNSAISLLNATAIAVAEWTDRVIEVLQRAGRAIVHIPRRIRQGLERILL</sequence>
<organismHost>
    <name type="scientific">Homo sapiens</name>
    <name type="common">Human</name>
    <dbReference type="NCBI Taxonomy" id="9606"/>
</organismHost>
<comment type="domain">
    <text evidence="32 33">The 17 amino acids long immunosuppressive region is present in many retroviral envelope proteins. Synthetic peptides derived from this relatively conserved sequence inhibit immune function in vitro and in vivo.</text>
</comment>
<comment type="subcellular location">
    <subcellularLocation>
        <location evidence="3">Host cell membrane</location>
        <topology evidence="3">Peripheral membrane protein</topology>
    </subcellularLocation>
    <subcellularLocation>
        <location evidence="1">Host cell membrane</location>
        <topology evidence="1">Single-pass type I membrane protein</topology>
    </subcellularLocation>
    <subcellularLocation>
        <location evidence="2">Host endosome membrane</location>
        <topology evidence="2">Peripheral membrane protein</topology>
    </subcellularLocation>
    <subcellularLocation>
        <location evidence="5">Host endosome membrane</location>
        <topology evidence="5">Single-pass type I membrane protein</topology>
    </subcellularLocation>
    <subcellularLocation>
        <location evidence="6">Virion membrane</location>
        <topology evidence="6">Peripheral membrane protein</topology>
    </subcellularLocation>
    <subcellularLocation>
        <location evidence="4">Virion membrane</location>
        <topology evidence="4">Single-pass type I membrane protein</topology>
    </subcellularLocation>
</comment>
<dbReference type="EMBL" id="KT283795">
    <property type="protein sequence ID" value="ALA27584.1"/>
    <property type="molecule type" value="Genomic_DNA"/>
</dbReference>
<feature type="chain" id="PRO_5023502580" description="Envelope glycoprotein gp160" evidence="32">
    <location>
        <begin position="32"/>
        <end position="849"/>
    </location>
</feature>
<keyword evidence="21 32" id="KW-1164">Virus endocytosis by host</keyword>
<feature type="disulfide bond" evidence="32">
    <location>
        <begin position="53"/>
        <end position="73"/>
    </location>
</feature>
<dbReference type="GO" id="GO:0019082">
    <property type="term" value="P:viral protein processing"/>
    <property type="evidence" value="ECO:0007669"/>
    <property type="project" value="UniProtKB-UniRule"/>
</dbReference>
<comment type="miscellaneous">
    <text evidence="32">Inhibitors targeting HIV-1 viral envelope proteins are used as antiretroviral drugs. Attachment of virions to the cell surface via non-specific interactions and CD4 binding can be blocked by inhibitors that include cyanovirin-N, cyclotriazadisulfonamide analogs, PRO 2000, TNX 355 and PRO 542. In addition, BMS 806 can block CD4-induced conformational changes. Env interactions with the coreceptor molecules can be targeted by CCR5 antagonists including SCH-D, maraviroc (UK 427857) and aplaviroc (GW 873140), and the CXCR4 antagonist AMD 070. Fusion of viral and cellular membranes can be inhibited by peptides such as enfuvirtide and tifuvirtide (T 1249). Resistance to inhibitors associated with mutations in Env are observed. Most of the time, single mutations confer only a modest reduction in drug susceptibility. Combination of several mutations is usually required to develop a high-level drug resistance.</text>
</comment>
<evidence type="ECO:0000256" key="32">
    <source>
        <dbReference type="HAMAP-Rule" id="MF_04083"/>
    </source>
</evidence>
<dbReference type="Gene3D" id="2.170.40.20">
    <property type="entry name" value="Human immunodeficiency virus 1, Gp160, envelope glycoprotein"/>
    <property type="match status" value="2"/>
</dbReference>
<dbReference type="GO" id="GO:0019062">
    <property type="term" value="P:virion attachment to host cell"/>
    <property type="evidence" value="ECO:0007669"/>
    <property type="project" value="UniProtKB-UniRule"/>
</dbReference>
<keyword evidence="31 32" id="KW-1160">Virus entry into host cell</keyword>
<keyword evidence="11 32" id="KW-0945">Host-virus interaction</keyword>
<keyword evidence="27 32" id="KW-1015">Disulfide bond</keyword>
<protein>
    <recommendedName>
        <fullName evidence="32">Envelope glycoprotein gp160</fullName>
    </recommendedName>
    <alternativeName>
        <fullName evidence="32">Env polyprotein</fullName>
    </alternativeName>
    <component>
        <recommendedName>
            <fullName evidence="32">Surface protein gp120</fullName>
            <shortName evidence="32">SU</shortName>
        </recommendedName>
        <alternativeName>
            <fullName evidence="32">Glycoprotein 120</fullName>
            <shortName evidence="32">gp120</shortName>
        </alternativeName>
    </component>
    <component>
        <recommendedName>
            <fullName evidence="32">Transmembrane protein gp41</fullName>
            <shortName evidence="32">TM</shortName>
        </recommendedName>
        <alternativeName>
            <fullName evidence="32">Glycoprotein 41</fullName>
            <shortName evidence="32">gp41</shortName>
        </alternativeName>
    </component>
</protein>
<keyword evidence="8 32" id="KW-1170">Fusion of virus membrane with host endosomal membrane</keyword>
<evidence type="ECO:0000256" key="27">
    <source>
        <dbReference type="ARBA" id="ARBA00023157"/>
    </source>
</evidence>
<comment type="domain">
    <text evidence="32">The membrane proximal external region (MPER) present in gp41 is a tryptophan-rich region recognized by the antibodies 2F5, Z13, and 4E10. MPER seems to play a role in fusion.</text>
</comment>
<keyword evidence="20 32" id="KW-0261">Viral envelope protein</keyword>
<keyword evidence="24 32" id="KW-0175">Coiled coil</keyword>
<keyword evidence="19 32" id="KW-1043">Host membrane</keyword>
<comment type="subcellular location">
    <molecule>Transmembrane protein gp41</molecule>
    <subcellularLocation>
        <location evidence="32">Virion membrane</location>
        <topology evidence="32">Single-pass type I membrane protein</topology>
    </subcellularLocation>
    <subcellularLocation>
        <location evidence="32">Host cell membrane</location>
        <topology evidence="32">Single-pass type I membrane protein</topology>
    </subcellularLocation>
    <subcellularLocation>
        <location evidence="32">Host endosome membrane</location>
        <topology evidence="32">Single-pass type I membrane protein</topology>
    </subcellularLocation>
    <text evidence="32">It is probably concentrated at the site of budding and incorporated into the virions possibly by contacts between the cytoplasmic tail of Env and the N-terminus of Gag.</text>
</comment>
<dbReference type="FunFam" id="1.20.5.490:FF:000001">
    <property type="entry name" value="Envelope glycoprotein gp160"/>
    <property type="match status" value="1"/>
</dbReference>
<evidence type="ECO:0000256" key="16">
    <source>
        <dbReference type="ARBA" id="ARBA00022729"/>
    </source>
</evidence>
<keyword evidence="23 32" id="KW-1039">Host endosome</keyword>
<evidence type="ECO:0000256" key="6">
    <source>
        <dbReference type="ARBA" id="ARBA00004650"/>
    </source>
</evidence>
<comment type="similarity">
    <text evidence="32">Belongs to the HIV-1 env protein family.</text>
</comment>
<organism evidence="37">
    <name type="scientific">Human immunodeficiency virus type 1</name>
    <name type="common">HIV-1</name>
    <dbReference type="NCBI Taxonomy" id="11676"/>
    <lineage>
        <taxon>Viruses</taxon>
        <taxon>Riboviria</taxon>
        <taxon>Pararnavirae</taxon>
        <taxon>Artverviricota</taxon>
        <taxon>Revtraviricetes</taxon>
        <taxon>Ortervirales</taxon>
        <taxon>Retroviridae</taxon>
        <taxon>Orthoretrovirinae</taxon>
        <taxon>Lentivirus</taxon>
        <taxon>Lentivirus humimdef1</taxon>
    </lineage>
</organism>
<evidence type="ECO:0000256" key="34">
    <source>
        <dbReference type="SAM" id="MobiDB-lite"/>
    </source>
</evidence>
<comment type="function">
    <text evidence="32">Transmembrane protein gp41: Acts as a class I viral fusion protein. Under the current model, the protein has at least 3 conformational states: pre-fusion native state, pre-hairpin intermediate state, and post-fusion hairpin state. During fusion of viral and target intracellular membranes, the coiled coil regions (heptad repeats) assume a trimer-of-hairpins structure, positioning the fusion peptide in close proximity to the C-terminal region of the ectodomain. The formation of this structure appears to drive apposition and subsequent fusion of viral and target cell membranes. Complete fusion occurs in host cell endosomes and is dynamin-dependent, however some lipid transfer might occur at the plasma membrane. The virus undergoes clathrin-dependent internalization long before endosomal fusion, thus minimizing the surface exposure of conserved viral epitopes during fusion and reducing the efficacy of inhibitors targeting these epitopes. Membranes fusion leads to delivery of the nucleocapsid into the cytoplasm.</text>
</comment>
<evidence type="ECO:0000256" key="19">
    <source>
        <dbReference type="ARBA" id="ARBA00022870"/>
    </source>
</evidence>
<dbReference type="GO" id="GO:0019064">
    <property type="term" value="P:fusion of virus membrane with host plasma membrane"/>
    <property type="evidence" value="ECO:0007669"/>
    <property type="project" value="UniProtKB-UniRule"/>
</dbReference>
<evidence type="ECO:0000256" key="18">
    <source>
        <dbReference type="ARBA" id="ARBA00022844"/>
    </source>
</evidence>
<keyword evidence="18 32" id="KW-0946">Virion</keyword>
<evidence type="ECO:0000256" key="15">
    <source>
        <dbReference type="ARBA" id="ARBA00022703"/>
    </source>
</evidence>
<evidence type="ECO:0000256" key="29">
    <source>
        <dbReference type="ARBA" id="ARBA00023280"/>
    </source>
</evidence>
<evidence type="ECO:0000256" key="2">
    <source>
        <dbReference type="ARBA" id="ARBA00004433"/>
    </source>
</evidence>
<keyword evidence="29 32" id="KW-0899">Viral immunoevasion</keyword>
<keyword evidence="28 32" id="KW-0325">Glycoprotein</keyword>